<dbReference type="Gene3D" id="1.10.1220.10">
    <property type="entry name" value="Met repressor-like"/>
    <property type="match status" value="1"/>
</dbReference>
<accession>A0A3S2YT27</accession>
<keyword evidence="11" id="KW-1185">Reference proteome</keyword>
<evidence type="ECO:0000256" key="4">
    <source>
        <dbReference type="ARBA" id="ARBA00023015"/>
    </source>
</evidence>
<evidence type="ECO:0000256" key="6">
    <source>
        <dbReference type="ARBA" id="ARBA00023163"/>
    </source>
</evidence>
<keyword evidence="3 7" id="KW-0479">Metal-binding</keyword>
<organism evidence="10 11">
    <name type="scientific">Methylobacterium oryzihabitans</name>
    <dbReference type="NCBI Taxonomy" id="2499852"/>
    <lineage>
        <taxon>Bacteria</taxon>
        <taxon>Pseudomonadati</taxon>
        <taxon>Pseudomonadota</taxon>
        <taxon>Alphaproteobacteria</taxon>
        <taxon>Hyphomicrobiales</taxon>
        <taxon>Methylobacteriaceae</taxon>
        <taxon>Methylobacterium</taxon>
    </lineage>
</organism>
<evidence type="ECO:0000256" key="7">
    <source>
        <dbReference type="HAMAP-Rule" id="MF_00476"/>
    </source>
</evidence>
<dbReference type="GO" id="GO:0016151">
    <property type="term" value="F:nickel cation binding"/>
    <property type="evidence" value="ECO:0007669"/>
    <property type="project" value="UniProtKB-UniRule"/>
</dbReference>
<feature type="binding site" evidence="7">
    <location>
        <position position="96"/>
    </location>
    <ligand>
        <name>Ni(2+)</name>
        <dbReference type="ChEBI" id="CHEBI:49786"/>
    </ligand>
</feature>
<dbReference type="Gene3D" id="3.30.70.1150">
    <property type="entry name" value="ACT-like. Chain A, domain 2"/>
    <property type="match status" value="1"/>
</dbReference>
<dbReference type="NCBIfam" id="NF003381">
    <property type="entry name" value="PRK04460.1"/>
    <property type="match status" value="1"/>
</dbReference>
<evidence type="ECO:0000256" key="3">
    <source>
        <dbReference type="ARBA" id="ARBA00022723"/>
    </source>
</evidence>
<comment type="caution">
    <text evidence="10">The sequence shown here is derived from an EMBL/GenBank/DDBJ whole genome shotgun (WGS) entry which is preliminary data.</text>
</comment>
<evidence type="ECO:0000256" key="1">
    <source>
        <dbReference type="ARBA" id="ARBA00008478"/>
    </source>
</evidence>
<evidence type="ECO:0000313" key="11">
    <source>
        <dbReference type="Proteomes" id="UP000286997"/>
    </source>
</evidence>
<evidence type="ECO:0000313" key="10">
    <source>
        <dbReference type="EMBL" id="RVU18516.1"/>
    </source>
</evidence>
<evidence type="ECO:0000259" key="9">
    <source>
        <dbReference type="Pfam" id="PF08753"/>
    </source>
</evidence>
<dbReference type="NCBIfam" id="NF002815">
    <property type="entry name" value="PRK02967.1"/>
    <property type="match status" value="1"/>
</dbReference>
<comment type="similarity">
    <text evidence="1 7">Belongs to the transcriptional regulatory CopG/NikR family.</text>
</comment>
<dbReference type="InterPro" id="IPR050192">
    <property type="entry name" value="CopG/NikR_regulator"/>
</dbReference>
<gene>
    <name evidence="10" type="primary">nikR</name>
    <name evidence="10" type="ORF">EOE48_11190</name>
</gene>
<dbReference type="InterPro" id="IPR013321">
    <property type="entry name" value="Arc_rbn_hlx_hlx"/>
</dbReference>
<dbReference type="GO" id="GO:0003677">
    <property type="term" value="F:DNA binding"/>
    <property type="evidence" value="ECO:0007669"/>
    <property type="project" value="UniProtKB-KW"/>
</dbReference>
<dbReference type="AlphaFoldDB" id="A0A3S2YT27"/>
<dbReference type="CDD" id="cd22231">
    <property type="entry name" value="RHH_NikR_HicB-like"/>
    <property type="match status" value="1"/>
</dbReference>
<dbReference type="InterPro" id="IPR022988">
    <property type="entry name" value="Ni_resp_reg_NikR"/>
</dbReference>
<keyword evidence="4 7" id="KW-0805">Transcription regulation</keyword>
<keyword evidence="2 7" id="KW-0533">Nickel</keyword>
<feature type="binding site" evidence="7">
    <location>
        <position position="88"/>
    </location>
    <ligand>
        <name>Ni(2+)</name>
        <dbReference type="ChEBI" id="CHEBI:49786"/>
    </ligand>
</feature>
<evidence type="ECO:0000256" key="5">
    <source>
        <dbReference type="ARBA" id="ARBA00023125"/>
    </source>
</evidence>
<sequence length="139" mass="15776">MQRITITIEDDLLGEIDKIVEGRGYNSRSEAVRDMVRDHIAHRKITELSEISCYATLTYIYEHHVRDLPNRLADIGHHHQGLAISTLHLHITHESCLEVVVLRGTVSQVRAYADEVTTQRGVTQGRLHIMAAESILHAH</sequence>
<feature type="binding site" evidence="7">
    <location>
        <position position="77"/>
    </location>
    <ligand>
        <name>Ni(2+)</name>
        <dbReference type="ChEBI" id="CHEBI:49786"/>
    </ligand>
</feature>
<evidence type="ECO:0000256" key="2">
    <source>
        <dbReference type="ARBA" id="ARBA00022596"/>
    </source>
</evidence>
<dbReference type="InterPro" id="IPR014864">
    <property type="entry name" value="TF_NikR_Ni-bd_C"/>
</dbReference>
<protein>
    <recommendedName>
        <fullName evidence="7">Putative nickel-responsive regulator</fullName>
    </recommendedName>
</protein>
<dbReference type="InterPro" id="IPR045865">
    <property type="entry name" value="ACT-like_dom_sf"/>
</dbReference>
<dbReference type="Pfam" id="PF01402">
    <property type="entry name" value="RHH_1"/>
    <property type="match status" value="1"/>
</dbReference>
<feature type="domain" description="Transcription factor NikR nickel binding C-terminal" evidence="9">
    <location>
        <begin position="55"/>
        <end position="129"/>
    </location>
</feature>
<dbReference type="GO" id="GO:0010045">
    <property type="term" value="P:response to nickel cation"/>
    <property type="evidence" value="ECO:0007669"/>
    <property type="project" value="InterPro"/>
</dbReference>
<dbReference type="SUPFAM" id="SSF55021">
    <property type="entry name" value="ACT-like"/>
    <property type="match status" value="1"/>
</dbReference>
<dbReference type="SUPFAM" id="SSF47598">
    <property type="entry name" value="Ribbon-helix-helix"/>
    <property type="match status" value="1"/>
</dbReference>
<dbReference type="GO" id="GO:0003700">
    <property type="term" value="F:DNA-binding transcription factor activity"/>
    <property type="evidence" value="ECO:0007669"/>
    <property type="project" value="UniProtKB-UniRule"/>
</dbReference>
<evidence type="ECO:0000259" key="8">
    <source>
        <dbReference type="Pfam" id="PF01402"/>
    </source>
</evidence>
<reference evidence="10 11" key="1">
    <citation type="submission" date="2019-01" db="EMBL/GenBank/DDBJ databases">
        <authorList>
            <person name="Chen W.-M."/>
        </authorList>
    </citation>
    <scope>NUCLEOTIDE SEQUENCE [LARGE SCALE GENOMIC DNA]</scope>
    <source>
        <strain evidence="10 11">TER-1</strain>
    </source>
</reference>
<dbReference type="InterPro" id="IPR002145">
    <property type="entry name" value="CopG"/>
</dbReference>
<name>A0A3S2YT27_9HYPH</name>
<dbReference type="RefSeq" id="WP_127729061.1">
    <property type="nucleotide sequence ID" value="NZ_SACP01000009.1"/>
</dbReference>
<feature type="binding site" evidence="7">
    <location>
        <position position="90"/>
    </location>
    <ligand>
        <name>Ni(2+)</name>
        <dbReference type="ChEBI" id="CHEBI:49786"/>
    </ligand>
</feature>
<keyword evidence="5 7" id="KW-0238">DNA-binding</keyword>
<dbReference type="OrthoDB" id="9806294at2"/>
<dbReference type="PANTHER" id="PTHR34719">
    <property type="entry name" value="NICKEL-RESPONSIVE REGULATOR"/>
    <property type="match status" value="1"/>
</dbReference>
<feature type="domain" description="Ribbon-helix-helix protein CopG" evidence="8">
    <location>
        <begin position="3"/>
        <end position="41"/>
    </location>
</feature>
<dbReference type="PANTHER" id="PTHR34719:SF2">
    <property type="entry name" value="NICKEL-RESPONSIVE REGULATOR"/>
    <property type="match status" value="1"/>
</dbReference>
<comment type="function">
    <text evidence="7">Transcriptional regulator.</text>
</comment>
<dbReference type="InterPro" id="IPR010985">
    <property type="entry name" value="Ribbon_hlx_hlx"/>
</dbReference>
<dbReference type="EMBL" id="SACP01000009">
    <property type="protein sequence ID" value="RVU18516.1"/>
    <property type="molecule type" value="Genomic_DNA"/>
</dbReference>
<keyword evidence="6 7" id="KW-0804">Transcription</keyword>
<proteinExistence type="inferred from homology"/>
<dbReference type="Pfam" id="PF08753">
    <property type="entry name" value="NikR_C"/>
    <property type="match status" value="1"/>
</dbReference>
<dbReference type="NCBIfam" id="NF002169">
    <property type="entry name" value="PRK01002.1"/>
    <property type="match status" value="1"/>
</dbReference>
<dbReference type="HAMAP" id="MF_00476">
    <property type="entry name" value="NikR"/>
    <property type="match status" value="1"/>
</dbReference>
<comment type="cofactor">
    <cofactor evidence="7">
        <name>Ni(2+)</name>
        <dbReference type="ChEBI" id="CHEBI:49786"/>
    </cofactor>
    <text evidence="7">Binds 1 nickel ion per subunit.</text>
</comment>
<dbReference type="Proteomes" id="UP000286997">
    <property type="component" value="Unassembled WGS sequence"/>
</dbReference>
<dbReference type="InterPro" id="IPR027271">
    <property type="entry name" value="Acetolactate_synth/TF_NikR_C"/>
</dbReference>